<dbReference type="KEGG" id="tko:TK1034"/>
<dbReference type="HOGENOM" id="CLU_076815_0_0_2"/>
<dbReference type="EMBL" id="AP006878">
    <property type="protein sequence ID" value="BAD85223.1"/>
    <property type="molecule type" value="Genomic_DNA"/>
</dbReference>
<keyword evidence="2" id="KW-0255">Endonuclease</keyword>
<accession>Q5JDX3</accession>
<evidence type="ECO:0000313" key="3">
    <source>
        <dbReference type="Proteomes" id="UP000000536"/>
    </source>
</evidence>
<dbReference type="EnsemblBacteria" id="BAD85223">
    <property type="protein sequence ID" value="BAD85223"/>
    <property type="gene ID" value="TK1034"/>
</dbReference>
<evidence type="ECO:0000313" key="2">
    <source>
        <dbReference type="EMBL" id="BAD85223.1"/>
    </source>
</evidence>
<gene>
    <name evidence="2" type="ordered locus">TK1034</name>
</gene>
<dbReference type="GO" id="GO:0009035">
    <property type="term" value="F:type I site-specific deoxyribonuclease activity"/>
    <property type="evidence" value="ECO:0007669"/>
    <property type="project" value="UniProtKB-EC"/>
</dbReference>
<organism evidence="2 3">
    <name type="scientific">Thermococcus kodakarensis (strain ATCC BAA-918 / JCM 12380 / KOD1)</name>
    <name type="common">Pyrococcus kodakaraensis (strain KOD1)</name>
    <dbReference type="NCBI Taxonomy" id="69014"/>
    <lineage>
        <taxon>Archaea</taxon>
        <taxon>Methanobacteriati</taxon>
        <taxon>Methanobacteriota</taxon>
        <taxon>Thermococci</taxon>
        <taxon>Thermococcales</taxon>
        <taxon>Thermococcaceae</taxon>
        <taxon>Thermococcus</taxon>
    </lineage>
</organism>
<dbReference type="GO" id="GO:0009307">
    <property type="term" value="P:DNA restriction-modification system"/>
    <property type="evidence" value="ECO:0007669"/>
    <property type="project" value="UniProtKB-KW"/>
</dbReference>
<dbReference type="InParanoid" id="Q5JDX3"/>
<dbReference type="AlphaFoldDB" id="Q5JDX3"/>
<dbReference type="InterPro" id="IPR007409">
    <property type="entry name" value="Restrct_endonuc_type1_HsdR_N"/>
</dbReference>
<dbReference type="STRING" id="69014.TK1034"/>
<feature type="domain" description="Restriction endonuclease type I HsdR N-terminal" evidence="1">
    <location>
        <begin position="65"/>
        <end position="128"/>
    </location>
</feature>
<evidence type="ECO:0000259" key="1">
    <source>
        <dbReference type="Pfam" id="PF04313"/>
    </source>
</evidence>
<dbReference type="eggNOG" id="arCOG05724">
    <property type="taxonomic scope" value="Archaea"/>
</dbReference>
<dbReference type="PhylomeDB" id="Q5JDX3"/>
<keyword evidence="2" id="KW-0378">Hydrolase</keyword>
<dbReference type="GO" id="GO:0003677">
    <property type="term" value="F:DNA binding"/>
    <property type="evidence" value="ECO:0007669"/>
    <property type="project" value="UniProtKB-KW"/>
</dbReference>
<dbReference type="Proteomes" id="UP000000536">
    <property type="component" value="Chromosome"/>
</dbReference>
<dbReference type="GO" id="GO:0005524">
    <property type="term" value="F:ATP binding"/>
    <property type="evidence" value="ECO:0007669"/>
    <property type="project" value="UniProtKB-KW"/>
</dbReference>
<name>Q5JDX3_THEKO</name>
<reference evidence="2 3" key="1">
    <citation type="journal article" date="2005" name="Genome Res.">
        <title>Complete genome sequence of the hyperthermophilic archaeon Thermococcus kodakaraensis KOD1 and comparison with Pyrococcus genomes.</title>
        <authorList>
            <person name="Fukui T."/>
            <person name="Atomi H."/>
            <person name="Kanai T."/>
            <person name="Matsumi R."/>
            <person name="Fujiwara S."/>
            <person name="Imanaka T."/>
        </authorList>
    </citation>
    <scope>NUCLEOTIDE SEQUENCE [LARGE SCALE GENOMIC DNA]</scope>
    <source>
        <strain evidence="3">ATCC BAA-918 / JCM 12380 / KOD1</strain>
    </source>
</reference>
<sequence>MKRAWAMMLGLESAVLTVMSRIGKHRSLYEKNEEAVKQHLIGEIMTALGWEWNNPEEVRPEERTEDGRADYALFLNGETVAFLEAKNLGVNILKRDEPLRQLARYCFSRGVKYGILSNGAVWIALKAFAEGTSLKDRVLFVVNLEEEPLERAVLKLSMLSKENLPKVEKLATLLKALEAAYSTLVSEGFSGDSLLHYLQARGPALLPVSALSGGEVVKALYIYENGWKPVPLGDRTLKGILLAVLDYLEARSEGRKAEEIKKVKKFLSSTEIPEEKILTILRGIEEDEGLKLAVEL</sequence>
<dbReference type="Gene3D" id="3.90.1570.30">
    <property type="match status" value="1"/>
</dbReference>
<dbReference type="PATRIC" id="fig|69014.16.peg.1011"/>
<keyword evidence="2" id="KW-0540">Nuclease</keyword>
<keyword evidence="3" id="KW-1185">Reference proteome</keyword>
<proteinExistence type="predicted"/>
<protein>
    <submittedName>
        <fullName evidence="2">Predicted restriction endonuclease</fullName>
    </submittedName>
</protein>
<dbReference type="Pfam" id="PF04313">
    <property type="entry name" value="HSDR_N"/>
    <property type="match status" value="1"/>
</dbReference>